<comment type="caution">
    <text evidence="1">The sequence shown here is derived from an EMBL/GenBank/DDBJ whole genome shotgun (WGS) entry which is preliminary data.</text>
</comment>
<gene>
    <name evidence="1" type="ORF">BD626DRAFT_3060</name>
</gene>
<accession>A0A550CVV4</accession>
<protein>
    <submittedName>
        <fullName evidence="1">Uncharacterized protein</fullName>
    </submittedName>
</protein>
<organism evidence="1 2">
    <name type="scientific">Schizophyllum amplum</name>
    <dbReference type="NCBI Taxonomy" id="97359"/>
    <lineage>
        <taxon>Eukaryota</taxon>
        <taxon>Fungi</taxon>
        <taxon>Dikarya</taxon>
        <taxon>Basidiomycota</taxon>
        <taxon>Agaricomycotina</taxon>
        <taxon>Agaricomycetes</taxon>
        <taxon>Agaricomycetidae</taxon>
        <taxon>Agaricales</taxon>
        <taxon>Schizophyllaceae</taxon>
        <taxon>Schizophyllum</taxon>
    </lineage>
</organism>
<reference evidence="1 2" key="1">
    <citation type="journal article" date="2019" name="New Phytol.">
        <title>Comparative genomics reveals unique wood-decay strategies and fruiting body development in the Schizophyllaceae.</title>
        <authorList>
            <person name="Almasi E."/>
            <person name="Sahu N."/>
            <person name="Krizsan K."/>
            <person name="Balint B."/>
            <person name="Kovacs G.M."/>
            <person name="Kiss B."/>
            <person name="Cseklye J."/>
            <person name="Drula E."/>
            <person name="Henrissat B."/>
            <person name="Nagy I."/>
            <person name="Chovatia M."/>
            <person name="Adam C."/>
            <person name="LaButti K."/>
            <person name="Lipzen A."/>
            <person name="Riley R."/>
            <person name="Grigoriev I.V."/>
            <person name="Nagy L.G."/>
        </authorList>
    </citation>
    <scope>NUCLEOTIDE SEQUENCE [LARGE SCALE GENOMIC DNA]</scope>
    <source>
        <strain evidence="1 2">NL-1724</strain>
    </source>
</reference>
<evidence type="ECO:0000313" key="1">
    <source>
        <dbReference type="EMBL" id="TRM68926.1"/>
    </source>
</evidence>
<dbReference type="Proteomes" id="UP000320762">
    <property type="component" value="Unassembled WGS sequence"/>
</dbReference>
<sequence length="115" mass="12900">MPVSAKTLFEILKSARCLKLLVIQTPVESSKSENSGLHTCPASLVENVKYPATVRIDSDSSEIWSFLGAISTRSPMAIRLTTAYATCPPSIKRMFEQNNSWSLRERTRANFMTRM</sequence>
<name>A0A550CVV4_9AGAR</name>
<keyword evidence="2" id="KW-1185">Reference proteome</keyword>
<evidence type="ECO:0000313" key="2">
    <source>
        <dbReference type="Proteomes" id="UP000320762"/>
    </source>
</evidence>
<dbReference type="AlphaFoldDB" id="A0A550CVV4"/>
<proteinExistence type="predicted"/>
<dbReference type="EMBL" id="VDMD01000001">
    <property type="protein sequence ID" value="TRM68926.1"/>
    <property type="molecule type" value="Genomic_DNA"/>
</dbReference>